<keyword evidence="4" id="KW-1185">Reference proteome</keyword>
<dbReference type="InterPro" id="IPR038673">
    <property type="entry name" value="OprB_sf"/>
</dbReference>
<dbReference type="Gene3D" id="2.40.160.180">
    <property type="entry name" value="Carbohydrate-selective porin OprB"/>
    <property type="match status" value="1"/>
</dbReference>
<evidence type="ECO:0000256" key="2">
    <source>
        <dbReference type="RuleBase" id="RU363072"/>
    </source>
</evidence>
<dbReference type="RefSeq" id="WP_272749242.1">
    <property type="nucleotide sequence ID" value="NZ_JAQQKX010000015.1"/>
</dbReference>
<evidence type="ECO:0000313" key="4">
    <source>
        <dbReference type="Proteomes" id="UP001214854"/>
    </source>
</evidence>
<proteinExistence type="inferred from homology"/>
<comment type="caution">
    <text evidence="3">The sequence shown here is derived from an EMBL/GenBank/DDBJ whole genome shotgun (WGS) entry which is preliminary data.</text>
</comment>
<comment type="similarity">
    <text evidence="1 2">Belongs to the OprB family.</text>
</comment>
<dbReference type="PANTHER" id="PTHR37944:SF1">
    <property type="entry name" value="PORIN B"/>
    <property type="match status" value="1"/>
</dbReference>
<dbReference type="EMBL" id="JAQQKX010000015">
    <property type="protein sequence ID" value="MDC7684772.1"/>
    <property type="molecule type" value="Genomic_DNA"/>
</dbReference>
<dbReference type="PANTHER" id="PTHR37944">
    <property type="entry name" value="PORIN B"/>
    <property type="match status" value="1"/>
</dbReference>
<evidence type="ECO:0000256" key="1">
    <source>
        <dbReference type="ARBA" id="ARBA00008769"/>
    </source>
</evidence>
<dbReference type="Proteomes" id="UP001214854">
    <property type="component" value="Unassembled WGS sequence"/>
</dbReference>
<dbReference type="InterPro" id="IPR052932">
    <property type="entry name" value="OprB_Porin"/>
</dbReference>
<evidence type="ECO:0000313" key="3">
    <source>
        <dbReference type="EMBL" id="MDC7684772.1"/>
    </source>
</evidence>
<name>A0ABT5HXV3_9CAUL</name>
<reference evidence="3 4" key="1">
    <citation type="submission" date="2023-01" db="EMBL/GenBank/DDBJ databases">
        <title>Novel species of the genus Asticcacaulis isolated from rivers.</title>
        <authorList>
            <person name="Lu H."/>
        </authorList>
    </citation>
    <scope>NUCLEOTIDE SEQUENCE [LARGE SCALE GENOMIC DNA]</scope>
    <source>
        <strain evidence="3 4">BYS171W</strain>
    </source>
</reference>
<protein>
    <submittedName>
        <fullName evidence="3">Carbohydrate porin</fullName>
    </submittedName>
</protein>
<sequence length="354" mass="37844">MAETRFDAVLTADLLSNTHGGVRQGTRLMGNLDLSAAWSGDNGWEAFAYGLVDAGGGFSETYSGDAQVVSNIDAPKGVRLFEAWVKRSTADEHLSLTAGIINLNGVFDIQETGGLFLNASHGIGPEYAQTGPSIFPIAGLGAVGEWRLSDETRLRAGVFDAVPGDPDSASSFVGLHLSRDEGAHLVAEAEHNFPRGYVKLGAWTYTAKAERLDGQGPEQNNSGYYAQVKYDLYREGTDDQGLAGWLRAGVANSELQPVEAYVGGGLVYTGPFPGRESDAVGLAVAQARFGRLYAESLGTRLVPETTIEVTYRYEIRSGLSVQPDVQYIRHPAGDPMTEDALVVGLRLRVGLEAL</sequence>
<gene>
    <name evidence="3" type="ORF">PQU92_15920</name>
</gene>
<dbReference type="Pfam" id="PF04966">
    <property type="entry name" value="OprB"/>
    <property type="match status" value="1"/>
</dbReference>
<dbReference type="InterPro" id="IPR007049">
    <property type="entry name" value="Carb-sel_porin_OprB"/>
</dbReference>
<accession>A0ABT5HXV3</accession>
<organism evidence="3 4">
    <name type="scientific">Asticcacaulis aquaticus</name>
    <dbReference type="NCBI Taxonomy" id="2984212"/>
    <lineage>
        <taxon>Bacteria</taxon>
        <taxon>Pseudomonadati</taxon>
        <taxon>Pseudomonadota</taxon>
        <taxon>Alphaproteobacteria</taxon>
        <taxon>Caulobacterales</taxon>
        <taxon>Caulobacteraceae</taxon>
        <taxon>Asticcacaulis</taxon>
    </lineage>
</organism>